<keyword evidence="2" id="KW-1185">Reference proteome</keyword>
<dbReference type="AlphaFoldDB" id="A0A4R8QVQ2"/>
<sequence length="113" mass="12607">MAISKSTISVLGFRDFQLGLIFLTEFLADIHLHGRFDIRASCWLGCRPVSLPMLSAKGSLYRTMRLLKTFCLQLLGGVVFRTTWREYSRFGKHETVAAAMVTGGGSRWASTST</sequence>
<dbReference type="Proteomes" id="UP000295703">
    <property type="component" value="Unassembled WGS sequence"/>
</dbReference>
<evidence type="ECO:0000313" key="1">
    <source>
        <dbReference type="EMBL" id="TDZ41220.1"/>
    </source>
</evidence>
<evidence type="ECO:0000313" key="2">
    <source>
        <dbReference type="Proteomes" id="UP000295703"/>
    </source>
</evidence>
<name>A0A4R8QVQ2_COLTR</name>
<organism evidence="1 2">
    <name type="scientific">Colletotrichum trifolii</name>
    <dbReference type="NCBI Taxonomy" id="5466"/>
    <lineage>
        <taxon>Eukaryota</taxon>
        <taxon>Fungi</taxon>
        <taxon>Dikarya</taxon>
        <taxon>Ascomycota</taxon>
        <taxon>Pezizomycotina</taxon>
        <taxon>Sordariomycetes</taxon>
        <taxon>Hypocreomycetidae</taxon>
        <taxon>Glomerellales</taxon>
        <taxon>Glomerellaceae</taxon>
        <taxon>Colletotrichum</taxon>
        <taxon>Colletotrichum orbiculare species complex</taxon>
    </lineage>
</organism>
<dbReference type="EMBL" id="RYZW01000144">
    <property type="protein sequence ID" value="TDZ41220.1"/>
    <property type="molecule type" value="Genomic_DNA"/>
</dbReference>
<gene>
    <name evidence="1" type="ORF">CTRI78_v009840</name>
</gene>
<comment type="caution">
    <text evidence="1">The sequence shown here is derived from an EMBL/GenBank/DDBJ whole genome shotgun (WGS) entry which is preliminary data.</text>
</comment>
<proteinExistence type="predicted"/>
<accession>A0A4R8QVQ2</accession>
<protein>
    <submittedName>
        <fullName evidence="1">Uncharacterized protein</fullName>
    </submittedName>
</protein>
<reference evidence="1 2" key="1">
    <citation type="submission" date="2018-12" db="EMBL/GenBank/DDBJ databases">
        <title>Genome sequence and assembly of Colletotrichum trifolii.</title>
        <authorList>
            <person name="Gan P."/>
            <person name="Shirasu K."/>
        </authorList>
    </citation>
    <scope>NUCLEOTIDE SEQUENCE [LARGE SCALE GENOMIC DNA]</scope>
    <source>
        <strain evidence="1 2">543-2</strain>
    </source>
</reference>